<dbReference type="PANTHER" id="PTHR21136:SF168">
    <property type="entry name" value="VESICLE-ASSOCIATED MEMBRANE PROTEIN 9"/>
    <property type="match status" value="1"/>
</dbReference>
<dbReference type="InterPro" id="IPR001388">
    <property type="entry name" value="Synaptobrevin-like"/>
</dbReference>
<dbReference type="GO" id="GO:0016192">
    <property type="term" value="P:vesicle-mediated transport"/>
    <property type="evidence" value="ECO:0007669"/>
    <property type="project" value="InterPro"/>
</dbReference>
<dbReference type="AlphaFoldDB" id="A0A7S2YY61"/>
<evidence type="ECO:0000256" key="9">
    <source>
        <dbReference type="PROSITE-ProRule" id="PRU00290"/>
    </source>
</evidence>
<organism evidence="12">
    <name type="scientific">Chloropicon laureae</name>
    <dbReference type="NCBI Taxonomy" id="464258"/>
    <lineage>
        <taxon>Eukaryota</taxon>
        <taxon>Viridiplantae</taxon>
        <taxon>Chlorophyta</taxon>
        <taxon>Chloropicophyceae</taxon>
        <taxon>Chloropicales</taxon>
        <taxon>Chloropicaceae</taxon>
        <taxon>Chloropicon</taxon>
    </lineage>
</organism>
<dbReference type="EMBL" id="HBHU01002175">
    <property type="protein sequence ID" value="CAE0011457.1"/>
    <property type="molecule type" value="Transcribed_RNA"/>
</dbReference>
<evidence type="ECO:0000256" key="4">
    <source>
        <dbReference type="ARBA" id="ARBA00022927"/>
    </source>
</evidence>
<dbReference type="SUPFAM" id="SSF64356">
    <property type="entry name" value="SNARE-like"/>
    <property type="match status" value="1"/>
</dbReference>
<dbReference type="PROSITE" id="PS50892">
    <property type="entry name" value="V_SNARE"/>
    <property type="match status" value="1"/>
</dbReference>
<dbReference type="PRINTS" id="PR00219">
    <property type="entry name" value="SYNAPTOBREVN"/>
</dbReference>
<dbReference type="InterPro" id="IPR042855">
    <property type="entry name" value="V_SNARE_CC"/>
</dbReference>
<evidence type="ECO:0000313" key="12">
    <source>
        <dbReference type="EMBL" id="CAE0011457.1"/>
    </source>
</evidence>
<keyword evidence="4" id="KW-0653">Protein transport</keyword>
<gene>
    <name evidence="12" type="ORF">CLAU1311_LOCUS1420</name>
</gene>
<dbReference type="PANTHER" id="PTHR21136">
    <property type="entry name" value="SNARE PROTEINS"/>
    <property type="match status" value="1"/>
</dbReference>
<comment type="function">
    <text evidence="7">Involved in the targeting and/or fusion of transport vesicles to their target membrane.</text>
</comment>
<evidence type="ECO:0000256" key="6">
    <source>
        <dbReference type="ARBA" id="ARBA00023136"/>
    </source>
</evidence>
<dbReference type="GO" id="GO:0016020">
    <property type="term" value="C:membrane"/>
    <property type="evidence" value="ECO:0007669"/>
    <property type="project" value="InterPro"/>
</dbReference>
<protein>
    <recommendedName>
        <fullName evidence="11">V-SNARE coiled-coil homology domain-containing protein</fullName>
    </recommendedName>
</protein>
<keyword evidence="2" id="KW-0813">Transport</keyword>
<evidence type="ECO:0000256" key="3">
    <source>
        <dbReference type="ARBA" id="ARBA00022692"/>
    </source>
</evidence>
<reference evidence="12" key="1">
    <citation type="submission" date="2021-01" db="EMBL/GenBank/DDBJ databases">
        <authorList>
            <person name="Corre E."/>
            <person name="Pelletier E."/>
            <person name="Niang G."/>
            <person name="Scheremetjew M."/>
            <person name="Finn R."/>
            <person name="Kale V."/>
            <person name="Holt S."/>
            <person name="Cochrane G."/>
            <person name="Meng A."/>
            <person name="Brown T."/>
            <person name="Cohen L."/>
        </authorList>
    </citation>
    <scope>NUCLEOTIDE SEQUENCE</scope>
    <source>
        <strain evidence="12">RCC856</strain>
    </source>
</reference>
<feature type="domain" description="V-SNARE coiled-coil homology" evidence="11">
    <location>
        <begin position="203"/>
        <end position="263"/>
    </location>
</feature>
<keyword evidence="6 10" id="KW-0472">Membrane</keyword>
<dbReference type="GO" id="GO:0012505">
    <property type="term" value="C:endomembrane system"/>
    <property type="evidence" value="ECO:0007669"/>
    <property type="project" value="UniProtKB-SubCell"/>
</dbReference>
<accession>A0A7S2YY61</accession>
<dbReference type="SUPFAM" id="SSF58038">
    <property type="entry name" value="SNARE fusion complex"/>
    <property type="match status" value="1"/>
</dbReference>
<sequence length="295" mass="33379">MDGGNGAILYCFMGRGRTVWADHQASSSLQQPQKTASQMLAKLSKEGKYTFQLSDSRTSFCLVDHLGVVFGCVASSAQLTSTAAMVFLGDLQEQFYCQFGAQEVQTCAENTTQFRRFSLTMKKAMEVSQQVERPLLPSISCRQTKPQHFTTTPPPHTLTHLTTMRNRIRQSFFFHAVSLCGFLSSRFAPVATRKIAYSGGSAKIANVKKQIEDTRIIMSENIDKVLERGERLEDVMDKSEQMRDTADAFRKKGRELRRKMWWQNTKMKLIIALVVVVLILLLFFGFCRGISCIKK</sequence>
<dbReference type="InterPro" id="IPR011012">
    <property type="entry name" value="Longin-like_dom_sf"/>
</dbReference>
<name>A0A7S2YY61_9CHLO</name>
<keyword evidence="5 10" id="KW-1133">Transmembrane helix</keyword>
<dbReference type="Gene3D" id="1.20.5.110">
    <property type="match status" value="1"/>
</dbReference>
<proteinExistence type="inferred from homology"/>
<evidence type="ECO:0000256" key="2">
    <source>
        <dbReference type="ARBA" id="ARBA00022448"/>
    </source>
</evidence>
<keyword evidence="3 10" id="KW-0812">Transmembrane</keyword>
<dbReference type="InterPro" id="IPR051097">
    <property type="entry name" value="Synaptobrevin-like_transport"/>
</dbReference>
<evidence type="ECO:0000256" key="10">
    <source>
        <dbReference type="SAM" id="Phobius"/>
    </source>
</evidence>
<dbReference type="Pfam" id="PF00957">
    <property type="entry name" value="Synaptobrevin"/>
    <property type="match status" value="1"/>
</dbReference>
<evidence type="ECO:0000256" key="5">
    <source>
        <dbReference type="ARBA" id="ARBA00022989"/>
    </source>
</evidence>
<evidence type="ECO:0000259" key="11">
    <source>
        <dbReference type="PROSITE" id="PS50892"/>
    </source>
</evidence>
<dbReference type="Gene3D" id="3.30.450.50">
    <property type="entry name" value="Longin domain"/>
    <property type="match status" value="1"/>
</dbReference>
<dbReference type="FunFam" id="1.20.5.110:FF:000004">
    <property type="entry name" value="Vesicle-associated membrane protein 7"/>
    <property type="match status" value="1"/>
</dbReference>
<evidence type="ECO:0000256" key="1">
    <source>
        <dbReference type="ARBA" id="ARBA00008025"/>
    </source>
</evidence>
<comment type="subcellular location">
    <subcellularLocation>
        <location evidence="8">Endomembrane system</location>
        <topology evidence="8">Single-pass type IV membrane protein</topology>
    </subcellularLocation>
</comment>
<evidence type="ECO:0000256" key="7">
    <source>
        <dbReference type="ARBA" id="ARBA00037493"/>
    </source>
</evidence>
<dbReference type="GO" id="GO:0005737">
    <property type="term" value="C:cytoplasm"/>
    <property type="evidence" value="ECO:0007669"/>
    <property type="project" value="UniProtKB-ARBA"/>
</dbReference>
<comment type="similarity">
    <text evidence="1">Belongs to the synaptobrevin family.</text>
</comment>
<feature type="transmembrane region" description="Helical" evidence="10">
    <location>
        <begin position="267"/>
        <end position="286"/>
    </location>
</feature>
<keyword evidence="9" id="KW-0175">Coiled coil</keyword>
<evidence type="ECO:0000256" key="8">
    <source>
        <dbReference type="ARBA" id="ARBA00046280"/>
    </source>
</evidence>
<dbReference type="PROSITE" id="PS00417">
    <property type="entry name" value="SYNAPTOBREVIN"/>
    <property type="match status" value="1"/>
</dbReference>
<dbReference type="GO" id="GO:0015031">
    <property type="term" value="P:protein transport"/>
    <property type="evidence" value="ECO:0007669"/>
    <property type="project" value="UniProtKB-KW"/>
</dbReference>